<organism evidence="1">
    <name type="scientific">Haemonchus placei</name>
    <name type="common">Barber's pole worm</name>
    <dbReference type="NCBI Taxonomy" id="6290"/>
    <lineage>
        <taxon>Eukaryota</taxon>
        <taxon>Metazoa</taxon>
        <taxon>Ecdysozoa</taxon>
        <taxon>Nematoda</taxon>
        <taxon>Chromadorea</taxon>
        <taxon>Rhabditida</taxon>
        <taxon>Rhabditina</taxon>
        <taxon>Rhabditomorpha</taxon>
        <taxon>Strongyloidea</taxon>
        <taxon>Trichostrongylidae</taxon>
        <taxon>Haemonchus</taxon>
    </lineage>
</organism>
<sequence>MESSKKMPPIWPKEVEHALKSMRLGGKPGPDHVTVEKLMAAYHTLEKPLVELFNDFLVEEESPASLSESSTSLLLKKGDLLDIRNFRPIALLPTIYTLFILVTGRRMRSSLESNQPVEQASFRRNYSTVDHIHVIRQLIGKSTRFNIPLYIAFIDYFIRGEKLPSRNVGGVGFIEHSSVVHLVDSHRSFLLAMPSYAYDICTDHLYRQLLLSELYG</sequence>
<protein>
    <submittedName>
        <fullName evidence="1">Reverse transcriptase domain-containing protein</fullName>
    </submittedName>
</protein>
<dbReference type="AlphaFoldDB" id="A0A0N4WT34"/>
<dbReference type="OMA" id="IAFIDYF"/>
<dbReference type="WBParaSite" id="HPLM_0001473101-mRNA-1">
    <property type="protein sequence ID" value="HPLM_0001473101-mRNA-1"/>
    <property type="gene ID" value="HPLM_0001473101"/>
</dbReference>
<name>A0A0N4WT34_HAEPC</name>
<accession>A0A0N4WT34</accession>
<dbReference type="PANTHER" id="PTHR19446">
    <property type="entry name" value="REVERSE TRANSCRIPTASES"/>
    <property type="match status" value="1"/>
</dbReference>
<proteinExistence type="predicted"/>
<reference evidence="1" key="1">
    <citation type="submission" date="2017-02" db="UniProtKB">
        <authorList>
            <consortium name="WormBaseParasite"/>
        </authorList>
    </citation>
    <scope>IDENTIFICATION</scope>
</reference>
<evidence type="ECO:0000313" key="1">
    <source>
        <dbReference type="WBParaSite" id="HPLM_0001473101-mRNA-1"/>
    </source>
</evidence>